<dbReference type="WBParaSite" id="SPAL_0000397800.1">
    <property type="protein sequence ID" value="SPAL_0000397800.1"/>
    <property type="gene ID" value="SPAL_0000397800"/>
</dbReference>
<evidence type="ECO:0000313" key="2">
    <source>
        <dbReference type="WBParaSite" id="SPAL_0000397800.1"/>
    </source>
</evidence>
<keyword evidence="1" id="KW-1185">Reference proteome</keyword>
<protein>
    <submittedName>
        <fullName evidence="2">Uncharacterized protein</fullName>
    </submittedName>
</protein>
<evidence type="ECO:0000313" key="1">
    <source>
        <dbReference type="Proteomes" id="UP000046392"/>
    </source>
</evidence>
<sequence length="155" mass="18025">MLNIKNVKFPNVFSQFKVNINGNNNHSLGTGFNTELIKLKEIVEKKVPCHRVGTMYALRAATLCESISFSENCEKAKVKKDKVEVEMDFEDYNSVFNIENKIKREKKNGGLPLFIEFKVNRAVIMRYIIKEILPIDNLLKYEELFKLEMEIMKTA</sequence>
<name>A0A0N5BD89_STREA</name>
<organism evidence="1 2">
    <name type="scientific">Strongyloides papillosus</name>
    <name type="common">Intestinal threadworm</name>
    <dbReference type="NCBI Taxonomy" id="174720"/>
    <lineage>
        <taxon>Eukaryota</taxon>
        <taxon>Metazoa</taxon>
        <taxon>Ecdysozoa</taxon>
        <taxon>Nematoda</taxon>
        <taxon>Chromadorea</taxon>
        <taxon>Rhabditida</taxon>
        <taxon>Tylenchina</taxon>
        <taxon>Panagrolaimomorpha</taxon>
        <taxon>Strongyloidoidea</taxon>
        <taxon>Strongyloididae</taxon>
        <taxon>Strongyloides</taxon>
    </lineage>
</organism>
<proteinExistence type="predicted"/>
<dbReference type="Proteomes" id="UP000046392">
    <property type="component" value="Unplaced"/>
</dbReference>
<accession>A0A0N5BD89</accession>
<reference evidence="2" key="1">
    <citation type="submission" date="2017-02" db="UniProtKB">
        <authorList>
            <consortium name="WormBaseParasite"/>
        </authorList>
    </citation>
    <scope>IDENTIFICATION</scope>
</reference>
<dbReference type="AlphaFoldDB" id="A0A0N5BD89"/>